<name>A0A392MV26_9FABA</name>
<feature type="region of interest" description="Disordered" evidence="1">
    <location>
        <begin position="77"/>
        <end position="134"/>
    </location>
</feature>
<dbReference type="Proteomes" id="UP000265520">
    <property type="component" value="Unassembled WGS sequence"/>
</dbReference>
<dbReference type="AlphaFoldDB" id="A0A392MV26"/>
<evidence type="ECO:0000313" key="3">
    <source>
        <dbReference type="Proteomes" id="UP000265520"/>
    </source>
</evidence>
<sequence>MVISLDCTKHELLEEEHDKSSSGKPKEKLGLSNRKKKGRTRNNKRQNPAPKTPVSGISCENLHKDIDCVVEDKKKTDLTKPRELPQVPLGKNNISMGSSSSPVKIVDYTRESNVGKPRTTPRKSRKEKNKNKNKSILVDGAVVDSHKSVTHAASTTVISNGEVEICDRSFDSSTIQNVKNKDSIGNDILVSNSSPCSLNGPAKENSSTGKVEGKNVNDLADSCNSSGSQFCLLPNERKMLSCELDTRVVECKTITQPVPALKHSNFSSNEDTCSLNTTGAAKADVKPTIYDKPIRE</sequence>
<feature type="region of interest" description="Disordered" evidence="1">
    <location>
        <begin position="1"/>
        <end position="58"/>
    </location>
</feature>
<protein>
    <submittedName>
        <fullName evidence="2">Uncharacterized protein</fullName>
    </submittedName>
</protein>
<reference evidence="2 3" key="1">
    <citation type="journal article" date="2018" name="Front. Plant Sci.">
        <title>Red Clover (Trifolium pratense) and Zigzag Clover (T. medium) - A Picture of Genomic Similarities and Differences.</title>
        <authorList>
            <person name="Dluhosova J."/>
            <person name="Istvanek J."/>
            <person name="Nedelnik J."/>
            <person name="Repkova J."/>
        </authorList>
    </citation>
    <scope>NUCLEOTIDE SEQUENCE [LARGE SCALE GENOMIC DNA]</scope>
    <source>
        <strain evidence="3">cv. 10/8</strain>
        <tissue evidence="2">Leaf</tissue>
    </source>
</reference>
<feature type="non-terminal residue" evidence="2">
    <location>
        <position position="296"/>
    </location>
</feature>
<feature type="compositionally biased region" description="Basic residues" evidence="1">
    <location>
        <begin position="33"/>
        <end position="44"/>
    </location>
</feature>
<proteinExistence type="predicted"/>
<evidence type="ECO:0000256" key="1">
    <source>
        <dbReference type="SAM" id="MobiDB-lite"/>
    </source>
</evidence>
<evidence type="ECO:0000313" key="2">
    <source>
        <dbReference type="EMBL" id="MCH91331.1"/>
    </source>
</evidence>
<feature type="compositionally biased region" description="Basic and acidic residues" evidence="1">
    <location>
        <begin position="7"/>
        <end position="29"/>
    </location>
</feature>
<comment type="caution">
    <text evidence="2">The sequence shown here is derived from an EMBL/GenBank/DDBJ whole genome shotgun (WGS) entry which is preliminary data.</text>
</comment>
<dbReference type="EMBL" id="LXQA010020191">
    <property type="protein sequence ID" value="MCH91331.1"/>
    <property type="molecule type" value="Genomic_DNA"/>
</dbReference>
<organism evidence="2 3">
    <name type="scientific">Trifolium medium</name>
    <dbReference type="NCBI Taxonomy" id="97028"/>
    <lineage>
        <taxon>Eukaryota</taxon>
        <taxon>Viridiplantae</taxon>
        <taxon>Streptophyta</taxon>
        <taxon>Embryophyta</taxon>
        <taxon>Tracheophyta</taxon>
        <taxon>Spermatophyta</taxon>
        <taxon>Magnoliopsida</taxon>
        <taxon>eudicotyledons</taxon>
        <taxon>Gunneridae</taxon>
        <taxon>Pentapetalae</taxon>
        <taxon>rosids</taxon>
        <taxon>fabids</taxon>
        <taxon>Fabales</taxon>
        <taxon>Fabaceae</taxon>
        <taxon>Papilionoideae</taxon>
        <taxon>50 kb inversion clade</taxon>
        <taxon>NPAAA clade</taxon>
        <taxon>Hologalegina</taxon>
        <taxon>IRL clade</taxon>
        <taxon>Trifolieae</taxon>
        <taxon>Trifolium</taxon>
    </lineage>
</organism>
<feature type="compositionally biased region" description="Polar residues" evidence="1">
    <location>
        <begin position="92"/>
        <end position="102"/>
    </location>
</feature>
<feature type="compositionally biased region" description="Basic residues" evidence="1">
    <location>
        <begin position="119"/>
        <end position="133"/>
    </location>
</feature>
<keyword evidence="3" id="KW-1185">Reference proteome</keyword>
<accession>A0A392MV26</accession>